<keyword evidence="2" id="KW-1185">Reference proteome</keyword>
<sequence>MIECVISPLIPLFSTLNGCYSDEHREMMSSVLSINMVNYNDVGSTHDLRHEEIWNGRCVAPASSMNDCYTDTEHMSMSPHQYGDSL</sequence>
<dbReference type="Proteomes" id="UP000499080">
    <property type="component" value="Unassembled WGS sequence"/>
</dbReference>
<proteinExistence type="predicted"/>
<dbReference type="EMBL" id="BGPR01000193">
    <property type="protein sequence ID" value="GBM03574.1"/>
    <property type="molecule type" value="Genomic_DNA"/>
</dbReference>
<gene>
    <name evidence="1" type="ORF">AVEN_203153_1</name>
</gene>
<evidence type="ECO:0000313" key="2">
    <source>
        <dbReference type="Proteomes" id="UP000499080"/>
    </source>
</evidence>
<comment type="caution">
    <text evidence="1">The sequence shown here is derived from an EMBL/GenBank/DDBJ whole genome shotgun (WGS) entry which is preliminary data.</text>
</comment>
<accession>A0A4Y2CI08</accession>
<reference evidence="1 2" key="1">
    <citation type="journal article" date="2019" name="Sci. Rep.">
        <title>Orb-weaving spider Araneus ventricosus genome elucidates the spidroin gene catalogue.</title>
        <authorList>
            <person name="Kono N."/>
            <person name="Nakamura H."/>
            <person name="Ohtoshi R."/>
            <person name="Moran D.A.P."/>
            <person name="Shinohara A."/>
            <person name="Yoshida Y."/>
            <person name="Fujiwara M."/>
            <person name="Mori M."/>
            <person name="Tomita M."/>
            <person name="Arakawa K."/>
        </authorList>
    </citation>
    <scope>NUCLEOTIDE SEQUENCE [LARGE SCALE GENOMIC DNA]</scope>
</reference>
<dbReference type="AlphaFoldDB" id="A0A4Y2CI08"/>
<name>A0A4Y2CI08_ARAVE</name>
<evidence type="ECO:0000313" key="1">
    <source>
        <dbReference type="EMBL" id="GBM03574.1"/>
    </source>
</evidence>
<organism evidence="1 2">
    <name type="scientific">Araneus ventricosus</name>
    <name type="common">Orbweaver spider</name>
    <name type="synonym">Epeira ventricosa</name>
    <dbReference type="NCBI Taxonomy" id="182803"/>
    <lineage>
        <taxon>Eukaryota</taxon>
        <taxon>Metazoa</taxon>
        <taxon>Ecdysozoa</taxon>
        <taxon>Arthropoda</taxon>
        <taxon>Chelicerata</taxon>
        <taxon>Arachnida</taxon>
        <taxon>Araneae</taxon>
        <taxon>Araneomorphae</taxon>
        <taxon>Entelegynae</taxon>
        <taxon>Araneoidea</taxon>
        <taxon>Araneidae</taxon>
        <taxon>Araneus</taxon>
    </lineage>
</organism>
<protein>
    <submittedName>
        <fullName evidence="1">Uncharacterized protein</fullName>
    </submittedName>
</protein>